<evidence type="ECO:0000256" key="1">
    <source>
        <dbReference type="SAM" id="MobiDB-lite"/>
    </source>
</evidence>
<reference evidence="2 3" key="1">
    <citation type="submission" date="2015-07" db="EMBL/GenBank/DDBJ databases">
        <title>Comparative genomics of the Sigatoka disease complex on banana suggests a link between parallel evolutionary changes in Pseudocercospora fijiensis and Pseudocercospora eumusae and increased virulence on the banana host.</title>
        <authorList>
            <person name="Chang T.-C."/>
            <person name="Salvucci A."/>
            <person name="Crous P.W."/>
            <person name="Stergiopoulos I."/>
        </authorList>
    </citation>
    <scope>NUCLEOTIDE SEQUENCE [LARGE SCALE GENOMIC DNA]</scope>
    <source>
        <strain evidence="2 3">CBS 114824</strain>
    </source>
</reference>
<organism evidence="2 3">
    <name type="scientific">Pseudocercospora eumusae</name>
    <dbReference type="NCBI Taxonomy" id="321146"/>
    <lineage>
        <taxon>Eukaryota</taxon>
        <taxon>Fungi</taxon>
        <taxon>Dikarya</taxon>
        <taxon>Ascomycota</taxon>
        <taxon>Pezizomycotina</taxon>
        <taxon>Dothideomycetes</taxon>
        <taxon>Dothideomycetidae</taxon>
        <taxon>Mycosphaerellales</taxon>
        <taxon>Mycosphaerellaceae</taxon>
        <taxon>Pseudocercospora</taxon>
    </lineage>
</organism>
<feature type="region of interest" description="Disordered" evidence="1">
    <location>
        <begin position="196"/>
        <end position="225"/>
    </location>
</feature>
<feature type="compositionally biased region" description="Polar residues" evidence="1">
    <location>
        <begin position="290"/>
        <end position="303"/>
    </location>
</feature>
<feature type="region of interest" description="Disordered" evidence="1">
    <location>
        <begin position="244"/>
        <end position="325"/>
    </location>
</feature>
<sequence length="352" mass="38700">MESMAVMCSIFRQHLNMRTEQIIFEAKEAGRMKARCDSDNESRRPSITIDDNGMVIHRGFLAPVSRSSSQNSLARTLTNSSASSSFNAEFITPATSFESPGPGYSRPTGSLYHAPEFRRLRNESATSLLLPVQHPPLEVVWKPRPSMGERRQTWQSASKRVSQSSPNSYKGAEGGLEMSQQEAILTAQKIVQRVSKSTPSSFKDDDGLEISPNPTAFGAKRAVPRVASPAASLLSDSLMETKMKQNAKAQRRSAPEAVMKRNGMCRDDVSQRSAPGSSTGRATAFGGREQQPSLVQKNAQPQLKQKEVGDANDDDAAIASDSEDDFIDESDVAIMRNRNCYAERRAHNESRQ</sequence>
<dbReference type="OrthoDB" id="3644851at2759"/>
<evidence type="ECO:0000313" key="3">
    <source>
        <dbReference type="Proteomes" id="UP000070133"/>
    </source>
</evidence>
<feature type="compositionally biased region" description="Polar residues" evidence="1">
    <location>
        <begin position="153"/>
        <end position="168"/>
    </location>
</feature>
<dbReference type="AlphaFoldDB" id="A0A139HJ80"/>
<protein>
    <submittedName>
        <fullName evidence="2">Uncharacterized protein</fullName>
    </submittedName>
</protein>
<feature type="compositionally biased region" description="Acidic residues" evidence="1">
    <location>
        <begin position="310"/>
        <end position="325"/>
    </location>
</feature>
<comment type="caution">
    <text evidence="2">The sequence shown here is derived from an EMBL/GenBank/DDBJ whole genome shotgun (WGS) entry which is preliminary data.</text>
</comment>
<evidence type="ECO:0000313" key="2">
    <source>
        <dbReference type="EMBL" id="KXT02558.1"/>
    </source>
</evidence>
<proteinExistence type="predicted"/>
<dbReference type="EMBL" id="LFZN01000040">
    <property type="protein sequence ID" value="KXT02557.1"/>
    <property type="molecule type" value="Genomic_DNA"/>
</dbReference>
<gene>
    <name evidence="2" type="ORF">AC578_10668</name>
</gene>
<feature type="region of interest" description="Disordered" evidence="1">
    <location>
        <begin position="144"/>
        <end position="174"/>
    </location>
</feature>
<keyword evidence="3" id="KW-1185">Reference proteome</keyword>
<accession>A0A139HJ80</accession>
<name>A0A139HJ80_9PEZI</name>
<feature type="compositionally biased region" description="Polar residues" evidence="1">
    <location>
        <begin position="271"/>
        <end position="281"/>
    </location>
</feature>
<dbReference type="EMBL" id="LFZN01000040">
    <property type="protein sequence ID" value="KXT02558.1"/>
    <property type="molecule type" value="Genomic_DNA"/>
</dbReference>
<dbReference type="Proteomes" id="UP000070133">
    <property type="component" value="Unassembled WGS sequence"/>
</dbReference>